<dbReference type="PANTHER" id="PTHR47706">
    <property type="entry name" value="NMRA-LIKE FAMILY PROTEIN"/>
    <property type="match status" value="1"/>
</dbReference>
<dbReference type="PANTHER" id="PTHR47706:SF10">
    <property type="entry name" value="NMRA-LIKE DOMAIN-CONTAINING PROTEIN"/>
    <property type="match status" value="1"/>
</dbReference>
<dbReference type="Gene3D" id="3.40.50.720">
    <property type="entry name" value="NAD(P)-binding Rossmann-like Domain"/>
    <property type="match status" value="1"/>
</dbReference>
<evidence type="ECO:0000313" key="5">
    <source>
        <dbReference type="Proteomes" id="UP000700596"/>
    </source>
</evidence>
<name>A0A9P9IVI6_9PLEO</name>
<dbReference type="SUPFAM" id="SSF51735">
    <property type="entry name" value="NAD(P)-binding Rossmann-fold domains"/>
    <property type="match status" value="1"/>
</dbReference>
<dbReference type="AlphaFoldDB" id="A0A9P9IVI6"/>
<dbReference type="InterPro" id="IPR051609">
    <property type="entry name" value="NmrA/Isoflavone_reductase-like"/>
</dbReference>
<sequence>MGINKILVMGNNEISHSILRALIKSLEKVVDIPQKPYEIFILTYPSQTVQIPPHAPPTIIKHYSCDFSDASLRDALSGTDLVVSTIAGGDHVFQTRIIDAAIAAGVKRFMPCEFGQNSLNDKLHQRVPRYVERAKIIEYLQHSSRTQQDFTWVALAVGSILDSALLSGDLGFDLEWQSATMHGSGEERFAASSLDSTGHAVSSIVRHWTTVQNQYLCSAGTITTSHEILRCLQSRSQSRWTAGYSDIEDCVREGMSRIERGFPDSGMFLLEKSILCDQELGAVHAFEDHTAARLLQLNSETTESIVGKAYWKFTLQGKPHCGCD</sequence>
<evidence type="ECO:0000259" key="3">
    <source>
        <dbReference type="Pfam" id="PF05368"/>
    </source>
</evidence>
<proteinExistence type="predicted"/>
<evidence type="ECO:0000256" key="2">
    <source>
        <dbReference type="ARBA" id="ARBA00023002"/>
    </source>
</evidence>
<organism evidence="4 5">
    <name type="scientific">Dendryphion nanum</name>
    <dbReference type="NCBI Taxonomy" id="256645"/>
    <lineage>
        <taxon>Eukaryota</taxon>
        <taxon>Fungi</taxon>
        <taxon>Dikarya</taxon>
        <taxon>Ascomycota</taxon>
        <taxon>Pezizomycotina</taxon>
        <taxon>Dothideomycetes</taxon>
        <taxon>Pleosporomycetidae</taxon>
        <taxon>Pleosporales</taxon>
        <taxon>Torulaceae</taxon>
        <taxon>Dendryphion</taxon>
    </lineage>
</organism>
<dbReference type="InterPro" id="IPR036291">
    <property type="entry name" value="NAD(P)-bd_dom_sf"/>
</dbReference>
<dbReference type="OrthoDB" id="9984533at2759"/>
<keyword evidence="2" id="KW-0560">Oxidoreductase</keyword>
<evidence type="ECO:0000256" key="1">
    <source>
        <dbReference type="ARBA" id="ARBA00022857"/>
    </source>
</evidence>
<gene>
    <name evidence="4" type="ORF">B0J11DRAFT_501942</name>
</gene>
<evidence type="ECO:0000313" key="4">
    <source>
        <dbReference type="EMBL" id="KAH7135092.1"/>
    </source>
</evidence>
<dbReference type="Gene3D" id="3.90.25.10">
    <property type="entry name" value="UDP-galactose 4-epimerase, domain 1"/>
    <property type="match status" value="1"/>
</dbReference>
<dbReference type="EMBL" id="JAGMWT010000002">
    <property type="protein sequence ID" value="KAH7135092.1"/>
    <property type="molecule type" value="Genomic_DNA"/>
</dbReference>
<keyword evidence="1" id="KW-0521">NADP</keyword>
<comment type="caution">
    <text evidence="4">The sequence shown here is derived from an EMBL/GenBank/DDBJ whole genome shotgun (WGS) entry which is preliminary data.</text>
</comment>
<keyword evidence="5" id="KW-1185">Reference proteome</keyword>
<dbReference type="GO" id="GO:0016491">
    <property type="term" value="F:oxidoreductase activity"/>
    <property type="evidence" value="ECO:0007669"/>
    <property type="project" value="UniProtKB-KW"/>
</dbReference>
<dbReference type="Pfam" id="PF05368">
    <property type="entry name" value="NmrA"/>
    <property type="match status" value="1"/>
</dbReference>
<protein>
    <recommendedName>
        <fullName evidence="3">NmrA-like domain-containing protein</fullName>
    </recommendedName>
</protein>
<dbReference type="InterPro" id="IPR008030">
    <property type="entry name" value="NmrA-like"/>
</dbReference>
<reference evidence="4" key="1">
    <citation type="journal article" date="2021" name="Nat. Commun.">
        <title>Genetic determinants of endophytism in the Arabidopsis root mycobiome.</title>
        <authorList>
            <person name="Mesny F."/>
            <person name="Miyauchi S."/>
            <person name="Thiergart T."/>
            <person name="Pickel B."/>
            <person name="Atanasova L."/>
            <person name="Karlsson M."/>
            <person name="Huettel B."/>
            <person name="Barry K.W."/>
            <person name="Haridas S."/>
            <person name="Chen C."/>
            <person name="Bauer D."/>
            <person name="Andreopoulos W."/>
            <person name="Pangilinan J."/>
            <person name="LaButti K."/>
            <person name="Riley R."/>
            <person name="Lipzen A."/>
            <person name="Clum A."/>
            <person name="Drula E."/>
            <person name="Henrissat B."/>
            <person name="Kohler A."/>
            <person name="Grigoriev I.V."/>
            <person name="Martin F.M."/>
            <person name="Hacquard S."/>
        </authorList>
    </citation>
    <scope>NUCLEOTIDE SEQUENCE</scope>
    <source>
        <strain evidence="4">MPI-CAGE-CH-0243</strain>
    </source>
</reference>
<feature type="domain" description="NmrA-like" evidence="3">
    <location>
        <begin position="66"/>
        <end position="230"/>
    </location>
</feature>
<accession>A0A9P9IVI6</accession>
<dbReference type="Proteomes" id="UP000700596">
    <property type="component" value="Unassembled WGS sequence"/>
</dbReference>